<dbReference type="InterPro" id="IPR029059">
    <property type="entry name" value="AB_hydrolase_5"/>
</dbReference>
<proteinExistence type="predicted"/>
<feature type="compositionally biased region" description="Low complexity" evidence="1">
    <location>
        <begin position="246"/>
        <end position="257"/>
    </location>
</feature>
<dbReference type="SUPFAM" id="SSF53474">
    <property type="entry name" value="alpha/beta-Hydrolases"/>
    <property type="match status" value="1"/>
</dbReference>
<comment type="caution">
    <text evidence="4">The sequence shown here is derived from an EMBL/GenBank/DDBJ whole genome shotgun (WGS) entry which is preliminary data.</text>
</comment>
<feature type="compositionally biased region" description="Polar residues" evidence="1">
    <location>
        <begin position="258"/>
        <end position="269"/>
    </location>
</feature>
<organism evidence="4 5">
    <name type="scientific">Luteimonas aestuarii</name>
    <dbReference type="NCBI Taxonomy" id="453837"/>
    <lineage>
        <taxon>Bacteria</taxon>
        <taxon>Pseudomonadati</taxon>
        <taxon>Pseudomonadota</taxon>
        <taxon>Gammaproteobacteria</taxon>
        <taxon>Lysobacterales</taxon>
        <taxon>Lysobacteraceae</taxon>
        <taxon>Luteimonas</taxon>
    </lineage>
</organism>
<keyword evidence="2" id="KW-1133">Transmembrane helix</keyword>
<name>A0A4R5TXP9_9GAMM</name>
<dbReference type="InterPro" id="IPR029058">
    <property type="entry name" value="AB_hydrolase_fold"/>
</dbReference>
<evidence type="ECO:0000256" key="2">
    <source>
        <dbReference type="SAM" id="Phobius"/>
    </source>
</evidence>
<reference evidence="4 5" key="1">
    <citation type="submission" date="2019-03" db="EMBL/GenBank/DDBJ databases">
        <title>Luteimonas zhaokaii sp.nov., isolated from the rectal contents of Plateau pika in Yushu, Qinghai Province, China.</title>
        <authorList>
            <person name="Zhang G."/>
        </authorList>
    </citation>
    <scope>NUCLEOTIDE SEQUENCE [LARGE SCALE GENOMIC DNA]</scope>
    <source>
        <strain evidence="4 5">B9</strain>
    </source>
</reference>
<accession>A0A4R5TXP9</accession>
<evidence type="ECO:0000256" key="1">
    <source>
        <dbReference type="SAM" id="MobiDB-lite"/>
    </source>
</evidence>
<feature type="transmembrane region" description="Helical" evidence="2">
    <location>
        <begin position="12"/>
        <end position="31"/>
    </location>
</feature>
<evidence type="ECO:0000313" key="5">
    <source>
        <dbReference type="Proteomes" id="UP000294796"/>
    </source>
</evidence>
<keyword evidence="2" id="KW-0472">Membrane</keyword>
<dbReference type="EMBL" id="SMTF01000003">
    <property type="protein sequence ID" value="TDK25968.1"/>
    <property type="molecule type" value="Genomic_DNA"/>
</dbReference>
<keyword evidence="2" id="KW-0812">Transmembrane</keyword>
<dbReference type="GO" id="GO:0016787">
    <property type="term" value="F:hydrolase activity"/>
    <property type="evidence" value="ECO:0007669"/>
    <property type="project" value="InterPro"/>
</dbReference>
<dbReference type="RefSeq" id="WP_133321000.1">
    <property type="nucleotide sequence ID" value="NZ_SMTF01000003.1"/>
</dbReference>
<gene>
    <name evidence="4" type="ORF">E2F46_05005</name>
</gene>
<dbReference type="Proteomes" id="UP000294796">
    <property type="component" value="Unassembled WGS sequence"/>
</dbReference>
<sequence length="269" mass="28546">MKVTWAEFRKVWAITGTVVMVVAIGWALLAFRANGTARDAVRSDARVSIEAGSGVWRFEPVVATPGAASLLFFPGGMVDPVAYAPLLRDVAARGHSVALVALPRRGAFGGAEDPAVLARAYALVRDAGGRWVVAGHSKGGKVAALFAHAYPRQTAALALIGTSHPRDVDLSDATYPVLQVLADRDPIASIERANRNRHNLPRSTSRIVIEGGNHSRFGEYGFQPGDRFAAITRGQQRRATRSALLSALSSARATASTPDASRTTTEQAP</sequence>
<feature type="domain" description="Alpha/beta hydrolase fold-5" evidence="3">
    <location>
        <begin position="69"/>
        <end position="237"/>
    </location>
</feature>
<feature type="region of interest" description="Disordered" evidence="1">
    <location>
        <begin position="246"/>
        <end position="269"/>
    </location>
</feature>
<dbReference type="AlphaFoldDB" id="A0A4R5TXP9"/>
<protein>
    <recommendedName>
        <fullName evidence="3">Alpha/beta hydrolase fold-5 domain-containing protein</fullName>
    </recommendedName>
</protein>
<evidence type="ECO:0000259" key="3">
    <source>
        <dbReference type="Pfam" id="PF12695"/>
    </source>
</evidence>
<dbReference type="OrthoDB" id="9780932at2"/>
<keyword evidence="5" id="KW-1185">Reference proteome</keyword>
<evidence type="ECO:0000313" key="4">
    <source>
        <dbReference type="EMBL" id="TDK25968.1"/>
    </source>
</evidence>
<dbReference type="Gene3D" id="3.40.50.1820">
    <property type="entry name" value="alpha/beta hydrolase"/>
    <property type="match status" value="1"/>
</dbReference>
<dbReference type="Pfam" id="PF12695">
    <property type="entry name" value="Abhydrolase_5"/>
    <property type="match status" value="1"/>
</dbReference>